<comment type="caution">
    <text evidence="2">The sequence shown here is derived from an EMBL/GenBank/DDBJ whole genome shotgun (WGS) entry which is preliminary data.</text>
</comment>
<evidence type="ECO:0000313" key="3">
    <source>
        <dbReference type="Proteomes" id="UP001374579"/>
    </source>
</evidence>
<dbReference type="AlphaFoldDB" id="A0AAN9GM84"/>
<feature type="compositionally biased region" description="Basic and acidic residues" evidence="1">
    <location>
        <begin position="463"/>
        <end position="473"/>
    </location>
</feature>
<keyword evidence="3" id="KW-1185">Reference proteome</keyword>
<reference evidence="2 3" key="1">
    <citation type="submission" date="2024-02" db="EMBL/GenBank/DDBJ databases">
        <title>Chromosome-scale genome assembly of the rough periwinkle Littorina saxatilis.</title>
        <authorList>
            <person name="De Jode A."/>
            <person name="Faria R."/>
            <person name="Formenti G."/>
            <person name="Sims Y."/>
            <person name="Smith T.P."/>
            <person name="Tracey A."/>
            <person name="Wood J.M.D."/>
            <person name="Zagrodzka Z.B."/>
            <person name="Johannesson K."/>
            <person name="Butlin R.K."/>
            <person name="Leder E.H."/>
        </authorList>
    </citation>
    <scope>NUCLEOTIDE SEQUENCE [LARGE SCALE GENOMIC DNA]</scope>
    <source>
        <strain evidence="2">Snail1</strain>
        <tissue evidence="2">Muscle</tissue>
    </source>
</reference>
<feature type="compositionally biased region" description="Polar residues" evidence="1">
    <location>
        <begin position="316"/>
        <end position="350"/>
    </location>
</feature>
<dbReference type="Proteomes" id="UP001374579">
    <property type="component" value="Unassembled WGS sequence"/>
</dbReference>
<name>A0AAN9GM84_9CAEN</name>
<feature type="region of interest" description="Disordered" evidence="1">
    <location>
        <begin position="306"/>
        <end position="350"/>
    </location>
</feature>
<protein>
    <submittedName>
        <fullName evidence="2">Uncharacterized protein</fullName>
    </submittedName>
</protein>
<organism evidence="2 3">
    <name type="scientific">Littorina saxatilis</name>
    <dbReference type="NCBI Taxonomy" id="31220"/>
    <lineage>
        <taxon>Eukaryota</taxon>
        <taxon>Metazoa</taxon>
        <taxon>Spiralia</taxon>
        <taxon>Lophotrochozoa</taxon>
        <taxon>Mollusca</taxon>
        <taxon>Gastropoda</taxon>
        <taxon>Caenogastropoda</taxon>
        <taxon>Littorinimorpha</taxon>
        <taxon>Littorinoidea</taxon>
        <taxon>Littorinidae</taxon>
        <taxon>Littorina</taxon>
    </lineage>
</organism>
<gene>
    <name evidence="2" type="ORF">V1264_000015</name>
</gene>
<evidence type="ECO:0000256" key="1">
    <source>
        <dbReference type="SAM" id="MobiDB-lite"/>
    </source>
</evidence>
<proteinExistence type="predicted"/>
<feature type="region of interest" description="Disordered" evidence="1">
    <location>
        <begin position="201"/>
        <end position="227"/>
    </location>
</feature>
<dbReference type="EMBL" id="JBAMIC010000001">
    <property type="protein sequence ID" value="KAK7113853.1"/>
    <property type="molecule type" value="Genomic_DNA"/>
</dbReference>
<evidence type="ECO:0000313" key="2">
    <source>
        <dbReference type="EMBL" id="KAK7113853.1"/>
    </source>
</evidence>
<feature type="compositionally biased region" description="Polar residues" evidence="1">
    <location>
        <begin position="202"/>
        <end position="227"/>
    </location>
</feature>
<sequence length="512" mass="55880">MRGFSQTLRLSDSGTSAVAMAAGDKGGGREWNADTLLPKVTQQLRTLYPWCEDMPLRFETLAKQQTKLMLQELYADIPGNTGLCDSHPTSDVPLDFGPSPGVQTHDPATHHVKACDPATLNVKACDPVTLNVKACDPATHHVKACDPATHHVKACDPATHHVKACDPATLNVKACDPATHHVKACDPATLNVKARGFKDAASPTSTISKMQPPQCQNNSSGLQPSTPDTRYQSHVTFQCANRAFQGVDEFPFECWDPWGVPPKPPPGMTSGMTSALVEEPVLPNDSCCSKVRKLCLDKANVKSVRPPLKPPLATQILPTKQQRSPITDSATSVTSAKPSSSRQDCQPSSVAMTTGVMTNTQRLRPSCGNKKPFVLENCQPVGRPKTNKPSFPVKSDSVGRHDQQGQVTDKEKRLKRQDIRRTDDNVPYPVLVEDWEDEIEQFPAGFMGNYQPHKLKLFQSRDKGEENLGESKLKGIPGLVVNAPQKQAPGRSRKSLRAEEQPEGKTQMENGK</sequence>
<feature type="region of interest" description="Disordered" evidence="1">
    <location>
        <begin position="463"/>
        <end position="512"/>
    </location>
</feature>
<feature type="compositionally biased region" description="Basic and acidic residues" evidence="1">
    <location>
        <begin position="397"/>
        <end position="414"/>
    </location>
</feature>
<feature type="region of interest" description="Disordered" evidence="1">
    <location>
        <begin position="378"/>
        <end position="414"/>
    </location>
</feature>
<accession>A0AAN9GM84</accession>